<dbReference type="AlphaFoldDB" id="C4PLG8"/>
<dbReference type="EMBL" id="FM253374">
    <property type="protein sequence ID" value="CAR94559.1"/>
    <property type="molecule type" value="mRNA"/>
</dbReference>
<sequence length="50" mass="5879">VLMVMMVMMVIIRVRIPGSYSEGILHYGKNELIVRHSMIEADLSLRYYSY</sequence>
<accession>C4PLG8</accession>
<evidence type="ECO:0000313" key="2">
    <source>
        <dbReference type="EMBL" id="CAR94559.1"/>
    </source>
</evidence>
<name>C4PLG8_BLAGE</name>
<feature type="chain" id="PRO_5002942075" evidence="1">
    <location>
        <begin position="22"/>
        <end position="50"/>
    </location>
</feature>
<feature type="signal peptide" evidence="1">
    <location>
        <begin position="1"/>
        <end position="21"/>
    </location>
</feature>
<proteinExistence type="evidence at transcript level"/>
<keyword evidence="1" id="KW-0732">Signal</keyword>
<evidence type="ECO:0000256" key="1">
    <source>
        <dbReference type="SAM" id="SignalP"/>
    </source>
</evidence>
<reference evidence="2" key="1">
    <citation type="journal article" date="2009" name="BMC Genomics">
        <title>Identifying genes related to choriogenesis in insect panoistic ovaries by Suppression Subtractive Hybridization.</title>
        <authorList>
            <person name="Irles P."/>
            <person name="Belles X."/>
            <person name="Piulachs M.D."/>
        </authorList>
    </citation>
    <scope>NUCLEOTIDE SEQUENCE</scope>
    <source>
        <tissue evidence="2">Postvitellogenic ovary</tissue>
    </source>
</reference>
<protein>
    <submittedName>
        <fullName evidence="2">Uncharacterized protein</fullName>
    </submittedName>
</protein>
<organism evidence="2">
    <name type="scientific">Blattella germanica</name>
    <name type="common">German cockroach</name>
    <name type="synonym">Blatta germanica</name>
    <dbReference type="NCBI Taxonomy" id="6973"/>
    <lineage>
        <taxon>Eukaryota</taxon>
        <taxon>Metazoa</taxon>
        <taxon>Ecdysozoa</taxon>
        <taxon>Arthropoda</taxon>
        <taxon>Hexapoda</taxon>
        <taxon>Insecta</taxon>
        <taxon>Pterygota</taxon>
        <taxon>Neoptera</taxon>
        <taxon>Polyneoptera</taxon>
        <taxon>Dictyoptera</taxon>
        <taxon>Blattodea</taxon>
        <taxon>Blaberoidea</taxon>
        <taxon>Blattellidae</taxon>
        <taxon>Blattella</taxon>
    </lineage>
</organism>
<feature type="non-terminal residue" evidence="2">
    <location>
        <position position="1"/>
    </location>
</feature>
<feature type="non-terminal residue" evidence="2">
    <location>
        <position position="50"/>
    </location>
</feature>